<gene>
    <name evidence="2" type="ORF">NUM_34820</name>
</gene>
<feature type="region of interest" description="Disordered" evidence="1">
    <location>
        <begin position="56"/>
        <end position="76"/>
    </location>
</feature>
<organism evidence="2 3">
    <name type="scientific">Actinocatenispora comari</name>
    <dbReference type="NCBI Taxonomy" id="2807577"/>
    <lineage>
        <taxon>Bacteria</taxon>
        <taxon>Bacillati</taxon>
        <taxon>Actinomycetota</taxon>
        <taxon>Actinomycetes</taxon>
        <taxon>Micromonosporales</taxon>
        <taxon>Micromonosporaceae</taxon>
        <taxon>Actinocatenispora</taxon>
    </lineage>
</organism>
<protein>
    <submittedName>
        <fullName evidence="2">Uncharacterized protein</fullName>
    </submittedName>
</protein>
<evidence type="ECO:0000256" key="1">
    <source>
        <dbReference type="SAM" id="MobiDB-lite"/>
    </source>
</evidence>
<evidence type="ECO:0000313" key="2">
    <source>
        <dbReference type="EMBL" id="GIL28228.1"/>
    </source>
</evidence>
<comment type="caution">
    <text evidence="2">The sequence shown here is derived from an EMBL/GenBank/DDBJ whole genome shotgun (WGS) entry which is preliminary data.</text>
</comment>
<accession>A0A8J4AC30</accession>
<evidence type="ECO:0000313" key="3">
    <source>
        <dbReference type="Proteomes" id="UP000614996"/>
    </source>
</evidence>
<proteinExistence type="predicted"/>
<reference evidence="3" key="1">
    <citation type="journal article" date="2021" name="Int. J. Syst. Evol. Microbiol.">
        <title>Actinocatenispora comari sp. nov., an endophytic actinomycete isolated from aerial parts of Comarum salesowianum.</title>
        <authorList>
            <person name="Oyunbileg N."/>
            <person name="Iizaka Y."/>
            <person name="Hamada M."/>
            <person name="Davaapurev B.O."/>
            <person name="Fukumoto A."/>
            <person name="Tsetseg B."/>
            <person name="Kato F."/>
            <person name="Tamura T."/>
            <person name="Batkhuu J."/>
            <person name="Anzai Y."/>
        </authorList>
    </citation>
    <scope>NUCLEOTIDE SEQUENCE [LARGE SCALE GENOMIC DNA]</scope>
    <source>
        <strain evidence="3">NUM-2625</strain>
    </source>
</reference>
<feature type="compositionally biased region" description="Basic residues" evidence="1">
    <location>
        <begin position="66"/>
        <end position="76"/>
    </location>
</feature>
<dbReference type="EMBL" id="BOPO01000055">
    <property type="protein sequence ID" value="GIL28228.1"/>
    <property type="molecule type" value="Genomic_DNA"/>
</dbReference>
<name>A0A8J4AC30_9ACTN</name>
<sequence length="76" mass="7982">MSFLVPLIPWYVRPIEVVKSAGTVEPLADGDGVGEAAPLPPGGVAHPAASSIAAPIVTAATARRMPPPRRRQPHRR</sequence>
<keyword evidence="3" id="KW-1185">Reference proteome</keyword>
<dbReference type="AlphaFoldDB" id="A0A8J4AC30"/>
<dbReference type="Proteomes" id="UP000614996">
    <property type="component" value="Unassembled WGS sequence"/>
</dbReference>